<evidence type="ECO:0000313" key="4">
    <source>
        <dbReference type="EMBL" id="MBB6674120.1"/>
    </source>
</evidence>
<reference evidence="4 5" key="1">
    <citation type="submission" date="2020-08" db="EMBL/GenBank/DDBJ databases">
        <title>Cohnella phylogeny.</title>
        <authorList>
            <person name="Dunlap C."/>
        </authorList>
    </citation>
    <scope>NUCLEOTIDE SEQUENCE [LARGE SCALE GENOMIC DNA]</scope>
    <source>
        <strain evidence="4 5">DSM 28246</strain>
    </source>
</reference>
<dbReference type="InterPro" id="IPR008391">
    <property type="entry name" value="AXE1_dom"/>
</dbReference>
<dbReference type="SUPFAM" id="SSF53474">
    <property type="entry name" value="alpha/beta-Hydrolases"/>
    <property type="match status" value="1"/>
</dbReference>
<dbReference type="InterPro" id="IPR039069">
    <property type="entry name" value="CE7"/>
</dbReference>
<proteinExistence type="predicted"/>
<dbReference type="AlphaFoldDB" id="A0A7X0RV25"/>
<dbReference type="PANTHER" id="PTHR40111:SF1">
    <property type="entry name" value="CEPHALOSPORIN-C DEACETYLASE"/>
    <property type="match status" value="1"/>
</dbReference>
<name>A0A7X0RV25_9BACL</name>
<feature type="binding site" evidence="2">
    <location>
        <position position="94"/>
    </location>
    <ligand>
        <name>substrate</name>
    </ligand>
</feature>
<dbReference type="Pfam" id="PF05448">
    <property type="entry name" value="AXE1"/>
    <property type="match status" value="1"/>
</dbReference>
<evidence type="ECO:0000313" key="5">
    <source>
        <dbReference type="Proteomes" id="UP000547209"/>
    </source>
</evidence>
<accession>A0A7X0RV25</accession>
<keyword evidence="5" id="KW-1185">Reference proteome</keyword>
<dbReference type="EMBL" id="JACJVP010000044">
    <property type="protein sequence ID" value="MBB6674120.1"/>
    <property type="molecule type" value="Genomic_DNA"/>
</dbReference>
<protein>
    <submittedName>
        <fullName evidence="4">Alpha/beta fold hydrolase</fullName>
    </submittedName>
</protein>
<dbReference type="Gene3D" id="3.40.50.1820">
    <property type="entry name" value="alpha/beta hydrolase"/>
    <property type="match status" value="1"/>
</dbReference>
<evidence type="ECO:0000259" key="3">
    <source>
        <dbReference type="Pfam" id="PF05448"/>
    </source>
</evidence>
<evidence type="ECO:0000256" key="1">
    <source>
        <dbReference type="PIRSR" id="PIRSR639069-1"/>
    </source>
</evidence>
<organism evidence="4 5">
    <name type="scientific">Cohnella nanjingensis</name>
    <dbReference type="NCBI Taxonomy" id="1387779"/>
    <lineage>
        <taxon>Bacteria</taxon>
        <taxon>Bacillati</taxon>
        <taxon>Bacillota</taxon>
        <taxon>Bacilli</taxon>
        <taxon>Bacillales</taxon>
        <taxon>Paenibacillaceae</taxon>
        <taxon>Cohnella</taxon>
    </lineage>
</organism>
<dbReference type="GO" id="GO:0005976">
    <property type="term" value="P:polysaccharide metabolic process"/>
    <property type="evidence" value="ECO:0007669"/>
    <property type="project" value="TreeGrafter"/>
</dbReference>
<gene>
    <name evidence="4" type="ORF">H7C19_25900</name>
</gene>
<dbReference type="GO" id="GO:0052689">
    <property type="term" value="F:carboxylic ester hydrolase activity"/>
    <property type="evidence" value="ECO:0007669"/>
    <property type="project" value="TreeGrafter"/>
</dbReference>
<feature type="domain" description="Acetyl xylan esterase" evidence="3">
    <location>
        <begin position="1"/>
        <end position="318"/>
    </location>
</feature>
<feature type="active site" description="Charge relay system" evidence="1">
    <location>
        <position position="275"/>
    </location>
</feature>
<feature type="active site" description="Nucleophile" evidence="1">
    <location>
        <position position="185"/>
    </location>
</feature>
<dbReference type="RefSeq" id="WP_185671983.1">
    <property type="nucleotide sequence ID" value="NZ_JACJVP010000044.1"/>
</dbReference>
<comment type="caution">
    <text evidence="4">The sequence shown here is derived from an EMBL/GenBank/DDBJ whole genome shotgun (WGS) entry which is preliminary data.</text>
</comment>
<dbReference type="PANTHER" id="PTHR40111">
    <property type="entry name" value="CEPHALOSPORIN-C DEACETYLASE"/>
    <property type="match status" value="1"/>
</dbReference>
<sequence length="322" mass="35918">MPLVDMPLEELQAYEGRSPKPADFDAYWERALDEMRAVDPQLTIEPSSFQVPYAECYDLYFTGVRGARVYAKYVKPKLPAGAGKHPALLQFHGYSGHSGDWTSKLAYAALGFTVLAMDCRGQGGLSEDTGGVKGNTLHGHIIRGADDHEDQLLFRHIFLDAAQLAGIAMNLPEVDPARVAATGASQGGGLTLACAALEPRVARLAPIYPFLSDYRRVYEMDLAKNAYEEIRDYFRRFDPTHRREDAFFERLGYIDVQYLAPRIRGEVLMAVGLMDTITPPSTQFAAYNKIVADKRMVVYPDFGHEGLPGFDDRSMAFFQAMR</sequence>
<dbReference type="InterPro" id="IPR029058">
    <property type="entry name" value="AB_hydrolase_fold"/>
</dbReference>
<evidence type="ECO:0000256" key="2">
    <source>
        <dbReference type="PIRSR" id="PIRSR639069-2"/>
    </source>
</evidence>
<dbReference type="Proteomes" id="UP000547209">
    <property type="component" value="Unassembled WGS sequence"/>
</dbReference>
<keyword evidence="4" id="KW-0378">Hydrolase</keyword>
<feature type="active site" description="Charge relay system" evidence="1">
    <location>
        <position position="304"/>
    </location>
</feature>